<dbReference type="AlphaFoldDB" id="A0A2P2E225"/>
<evidence type="ECO:0000313" key="1">
    <source>
        <dbReference type="EMBL" id="GBF50931.1"/>
    </source>
</evidence>
<proteinExistence type="predicted"/>
<comment type="caution">
    <text evidence="1">The sequence shown here is derived from an EMBL/GenBank/DDBJ whole genome shotgun (WGS) entry which is preliminary data.</text>
</comment>
<protein>
    <recommendedName>
        <fullName evidence="3">SH3b domain-containing protein</fullName>
    </recommendedName>
</protein>
<keyword evidence="2" id="KW-1185">Reference proteome</keyword>
<accession>A0A2P2E225</accession>
<evidence type="ECO:0000313" key="2">
    <source>
        <dbReference type="Proteomes" id="UP000245133"/>
    </source>
</evidence>
<name>A0A2P2E225_9LEPT</name>
<evidence type="ECO:0008006" key="3">
    <source>
        <dbReference type="Google" id="ProtNLM"/>
    </source>
</evidence>
<dbReference type="Proteomes" id="UP000245133">
    <property type="component" value="Unassembled WGS sequence"/>
</dbReference>
<dbReference type="EMBL" id="BFBB01000007">
    <property type="protein sequence ID" value="GBF50931.1"/>
    <property type="molecule type" value="Genomic_DNA"/>
</dbReference>
<reference evidence="1 2" key="1">
    <citation type="submission" date="2018-02" db="EMBL/GenBank/DDBJ databases">
        <title>Novel Leptospira species isolated from soil and water in Japan.</title>
        <authorList>
            <person name="Nakao R."/>
            <person name="Masuzawa T."/>
        </authorList>
    </citation>
    <scope>NUCLEOTIDE SEQUENCE [LARGE SCALE GENOMIC DNA]</scope>
    <source>
        <strain evidence="1 2">YH101</strain>
    </source>
</reference>
<dbReference type="Gene3D" id="2.30.30.40">
    <property type="entry name" value="SH3 Domains"/>
    <property type="match status" value="1"/>
</dbReference>
<organism evidence="1 2">
    <name type="scientific">Leptospira ryugenii</name>
    <dbReference type="NCBI Taxonomy" id="1917863"/>
    <lineage>
        <taxon>Bacteria</taxon>
        <taxon>Pseudomonadati</taxon>
        <taxon>Spirochaetota</taxon>
        <taxon>Spirochaetia</taxon>
        <taxon>Leptospirales</taxon>
        <taxon>Leptospiraceae</taxon>
        <taxon>Leptospira</taxon>
    </lineage>
</organism>
<gene>
    <name evidence="1" type="ORF">LPTSP4_24590</name>
</gene>
<sequence length="209" mass="24127">MYEPVTLKPSDASREDKDFFSFRQKLDEAIRNRDVKFLETAVDRHISFAFEQNGTGKKNFWKHWGLDKKPKESPIWKQLKETTELGFSYRDNIWAAPFLFQLTPDSIDVYTYSLVIGTSVNVRSEPSKKGKVLAQLSWEFVKLSYEEGKALGNGNAEGKDSCEWQQVCLSDGRMGYICKQYLRSPLDQRLGIEKKGTDWKIIFFVEGGD</sequence>